<dbReference type="Proteomes" id="UP000035720">
    <property type="component" value="Unassembled WGS sequence"/>
</dbReference>
<name>A0A077M8X9_9MICO</name>
<evidence type="ECO:0000259" key="7">
    <source>
        <dbReference type="Pfam" id="PF13515"/>
    </source>
</evidence>
<keyword evidence="4 6" id="KW-0472">Membrane</keyword>
<accession>A0A077M8X9</accession>
<evidence type="ECO:0000256" key="5">
    <source>
        <dbReference type="SAM" id="MobiDB-lite"/>
    </source>
</evidence>
<dbReference type="InterPro" id="IPR049453">
    <property type="entry name" value="Memb_transporter_dom"/>
</dbReference>
<feature type="transmembrane region" description="Helical" evidence="6">
    <location>
        <begin position="96"/>
        <end position="115"/>
    </location>
</feature>
<feature type="transmembrane region" description="Helical" evidence="6">
    <location>
        <begin position="71"/>
        <end position="89"/>
    </location>
</feature>
<feature type="transmembrane region" description="Helical" evidence="6">
    <location>
        <begin position="121"/>
        <end position="139"/>
    </location>
</feature>
<evidence type="ECO:0000256" key="4">
    <source>
        <dbReference type="ARBA" id="ARBA00023136"/>
    </source>
</evidence>
<keyword evidence="9" id="KW-1185">Reference proteome</keyword>
<dbReference type="EMBL" id="CAJC01000067">
    <property type="protein sequence ID" value="CCI52315.1"/>
    <property type="molecule type" value="Genomic_DNA"/>
</dbReference>
<evidence type="ECO:0000256" key="3">
    <source>
        <dbReference type="ARBA" id="ARBA00022989"/>
    </source>
</evidence>
<reference evidence="8 9" key="1">
    <citation type="journal article" date="2013" name="ISME J.">
        <title>A metabolic model for members of the genus Tetrasphaera involved in enhanced biological phosphorus removal.</title>
        <authorList>
            <person name="Kristiansen R."/>
            <person name="Nguyen H.T.T."/>
            <person name="Saunders A.M."/>
            <person name="Nielsen J.L."/>
            <person name="Wimmer R."/>
            <person name="Le V.Q."/>
            <person name="McIlroy S.J."/>
            <person name="Petrovski S."/>
            <person name="Seviour R.J."/>
            <person name="Calteau A."/>
            <person name="Nielsen K.L."/>
            <person name="Nielsen P.H."/>
        </authorList>
    </citation>
    <scope>NUCLEOTIDE SEQUENCE [LARGE SCALE GENOMIC DNA]</scope>
    <source>
        <strain evidence="8 9">Ben 74</strain>
    </source>
</reference>
<dbReference type="GO" id="GO:0016020">
    <property type="term" value="C:membrane"/>
    <property type="evidence" value="ECO:0007669"/>
    <property type="project" value="UniProtKB-SubCell"/>
</dbReference>
<feature type="transmembrane region" description="Helical" evidence="6">
    <location>
        <begin position="146"/>
        <end position="163"/>
    </location>
</feature>
<feature type="transmembrane region" description="Helical" evidence="6">
    <location>
        <begin position="508"/>
        <end position="541"/>
    </location>
</feature>
<dbReference type="AlphaFoldDB" id="A0A077M8X9"/>
<keyword evidence="2 6" id="KW-0812">Transmembrane</keyword>
<dbReference type="Pfam" id="PF13515">
    <property type="entry name" value="FUSC_2"/>
    <property type="match status" value="1"/>
</dbReference>
<evidence type="ECO:0000256" key="6">
    <source>
        <dbReference type="SAM" id="Phobius"/>
    </source>
</evidence>
<evidence type="ECO:0000313" key="8">
    <source>
        <dbReference type="EMBL" id="CCI52315.1"/>
    </source>
</evidence>
<comment type="caution">
    <text evidence="8">The sequence shown here is derived from an EMBL/GenBank/DDBJ whole genome shotgun (WGS) entry which is preliminary data.</text>
</comment>
<sequence>MTDTGTWAGDLVAQGRQTWREKLREGLDRFVASDPGLSRLRHGLRAVIALVTTIVLQAGVAAATGQNAQATRLHVMIGAVVALNLATTLRDTRPRPIAVTAALAGLGAILGVVSAVVTDRFHTVALATFVAVTFLAVWVRRFGPRWFTVGFVAWQAHFFGLFLHPPAAALPGVIVSTIVATTWAGLLVATVLAVDPEATLRRTVTALRAQARSTVSSCLDVLAEPTVARRRADLRADLIKTGEVALLFDGQLADRRALPQGVSAFRLRRWIVDVEIAVDEIGGSVMDLADIELADRDLGKADLAGAGAAGAGAVGSGTRHTNEAVSRALVELGWSRLDEARAAIATLREPEHWGVRPVRRFVYGAELLLTSIAEWTSGEVLAQAREEGEEVYEPVVTLVGGNLPTSQGLAGKAVEGLPVAWWSSGRLRFTTRQAIQAATAAALALVVGEMVAPDRAYWAAVAAFVTFTGASTTSETTRKAIDRIFGTLLGLLASVAIAQVVGDHRPVAIMLMVVGIFLTFYVQALSTTWMICFLTIVLGQLYEVLRTFSDQLLVLRLTETAIGGAAGILVTYVVLPAPARDTIIVARRVLLTQLADLLDHTARVLDGGSAGSGTGGSEAAGSGTDGSRTASPAERAALYREVVAMDESARQLALGHDSMIRPRLFDADHAARRHRVAVLRVASSVGRSVVQAALSPDPGDPKAAAPVCRLLAAEARRLADVPDLRDQRPARADRPGIAASVSALIDAAGVCSDGANTPPGEATPHGIPIVLARRLQRLADALGLLTPRRA</sequence>
<protein>
    <recommendedName>
        <fullName evidence="7">Integral membrane bound transporter domain-containing protein</fullName>
    </recommendedName>
</protein>
<comment type="subcellular location">
    <subcellularLocation>
        <location evidence="1">Membrane</location>
        <topology evidence="1">Multi-pass membrane protein</topology>
    </subcellularLocation>
</comment>
<proteinExistence type="predicted"/>
<feature type="region of interest" description="Disordered" evidence="5">
    <location>
        <begin position="609"/>
        <end position="631"/>
    </location>
</feature>
<feature type="compositionally biased region" description="Gly residues" evidence="5">
    <location>
        <begin position="609"/>
        <end position="618"/>
    </location>
</feature>
<feature type="transmembrane region" description="Helical" evidence="6">
    <location>
        <begin position="553"/>
        <end position="575"/>
    </location>
</feature>
<organism evidence="8 9">
    <name type="scientific">Nostocoides jenkinsii Ben 74</name>
    <dbReference type="NCBI Taxonomy" id="1193518"/>
    <lineage>
        <taxon>Bacteria</taxon>
        <taxon>Bacillati</taxon>
        <taxon>Actinomycetota</taxon>
        <taxon>Actinomycetes</taxon>
        <taxon>Micrococcales</taxon>
        <taxon>Intrasporangiaceae</taxon>
        <taxon>Nostocoides</taxon>
    </lineage>
</organism>
<feature type="domain" description="Integral membrane bound transporter" evidence="7">
    <location>
        <begin position="443"/>
        <end position="570"/>
    </location>
</feature>
<evidence type="ECO:0000256" key="2">
    <source>
        <dbReference type="ARBA" id="ARBA00022692"/>
    </source>
</evidence>
<feature type="transmembrane region" description="Helical" evidence="6">
    <location>
        <begin position="169"/>
        <end position="194"/>
    </location>
</feature>
<dbReference type="RefSeq" id="WP_162199996.1">
    <property type="nucleotide sequence ID" value="NZ_HF571038.1"/>
</dbReference>
<keyword evidence="3 6" id="KW-1133">Transmembrane helix</keyword>
<feature type="transmembrane region" description="Helical" evidence="6">
    <location>
        <begin position="46"/>
        <end position="65"/>
    </location>
</feature>
<evidence type="ECO:0000313" key="9">
    <source>
        <dbReference type="Proteomes" id="UP000035720"/>
    </source>
</evidence>
<feature type="transmembrane region" description="Helical" evidence="6">
    <location>
        <begin position="484"/>
        <end position="502"/>
    </location>
</feature>
<gene>
    <name evidence="8" type="ORF">BN13_1590002</name>
</gene>
<evidence type="ECO:0000256" key="1">
    <source>
        <dbReference type="ARBA" id="ARBA00004141"/>
    </source>
</evidence>
<dbReference type="STRING" id="1193518.BN13_1590002"/>